<organism evidence="3 4">
    <name type="scientific">Flavobacterium cauense R2A-7</name>
    <dbReference type="NCBI Taxonomy" id="1341154"/>
    <lineage>
        <taxon>Bacteria</taxon>
        <taxon>Pseudomonadati</taxon>
        <taxon>Bacteroidota</taxon>
        <taxon>Flavobacteriia</taxon>
        <taxon>Flavobacteriales</taxon>
        <taxon>Flavobacteriaceae</taxon>
        <taxon>Flavobacterium</taxon>
    </lineage>
</organism>
<accession>V6S5S8</accession>
<dbReference type="InterPro" id="IPR001296">
    <property type="entry name" value="Glyco_trans_1"/>
</dbReference>
<evidence type="ECO:0000313" key="4">
    <source>
        <dbReference type="Proteomes" id="UP000319848"/>
    </source>
</evidence>
<evidence type="ECO:0000313" key="3">
    <source>
        <dbReference type="EMBL" id="TWI13222.1"/>
    </source>
</evidence>
<keyword evidence="4" id="KW-1185">Reference proteome</keyword>
<dbReference type="PANTHER" id="PTHR46401">
    <property type="entry name" value="GLYCOSYLTRANSFERASE WBBK-RELATED"/>
    <property type="match status" value="1"/>
</dbReference>
<keyword evidence="1 3" id="KW-0808">Transferase</keyword>
<comment type="caution">
    <text evidence="3">The sequence shown here is derived from an EMBL/GenBank/DDBJ whole genome shotgun (WGS) entry which is preliminary data.</text>
</comment>
<name>V6S5S8_9FLAO</name>
<evidence type="ECO:0000259" key="2">
    <source>
        <dbReference type="Pfam" id="PF00534"/>
    </source>
</evidence>
<dbReference type="GO" id="GO:0009103">
    <property type="term" value="P:lipopolysaccharide biosynthetic process"/>
    <property type="evidence" value="ECO:0007669"/>
    <property type="project" value="TreeGrafter"/>
</dbReference>
<dbReference type="AlphaFoldDB" id="V6S5S8"/>
<dbReference type="EMBL" id="VLKQ01000004">
    <property type="protein sequence ID" value="TWI13222.1"/>
    <property type="molecule type" value="Genomic_DNA"/>
</dbReference>
<dbReference type="Gene3D" id="3.40.50.2000">
    <property type="entry name" value="Glycogen Phosphorylase B"/>
    <property type="match status" value="2"/>
</dbReference>
<dbReference type="Pfam" id="PF00534">
    <property type="entry name" value="Glycos_transf_1"/>
    <property type="match status" value="1"/>
</dbReference>
<dbReference type="OrthoDB" id="9790710at2"/>
<dbReference type="PANTHER" id="PTHR46401:SF2">
    <property type="entry name" value="GLYCOSYLTRANSFERASE WBBK-RELATED"/>
    <property type="match status" value="1"/>
</dbReference>
<sequence length="362" mass="41275">MPKSILHITEKINKESGGLRTVITNLNDYLNSATGFDSSIITFAMEDHDAFQLFDVSKPGAWLYSKSFKNYLNQLDTSNTILHLHGVWMYQQYISSKTAVKKNIPYLLSSHGMLEKYLLQQGRLKKTLYCKYILKDILKNANYLHAITPIESESLFRLSGGNKNIVEIPNLIHYSSIPQEVTYNPNEEYILYLGRFHSVKGLDILLEAYEKIDNKKIQLLLIGPHSELKESLENRIIEKGMQHKVFFKDFVSGIEKFNVFKNAKVFVAPSYSEVIGMVNLEAAACKVPVISTYNTGLHPNWNTSGGILIKPQLDALVSALNNAVNWDTTERIARGNQLADFVLQNYSWEKKGVLWEQLYNTL</sequence>
<reference evidence="3 4" key="1">
    <citation type="journal article" date="2015" name="Stand. Genomic Sci.">
        <title>Genomic Encyclopedia of Bacterial and Archaeal Type Strains, Phase III: the genomes of soil and plant-associated and newly described type strains.</title>
        <authorList>
            <person name="Whitman W.B."/>
            <person name="Woyke T."/>
            <person name="Klenk H.P."/>
            <person name="Zhou Y."/>
            <person name="Lilburn T.G."/>
            <person name="Beck B.J."/>
            <person name="De Vos P."/>
            <person name="Vandamme P."/>
            <person name="Eisen J.A."/>
            <person name="Garrity G."/>
            <person name="Hugenholtz P."/>
            <person name="Kyrpides N.C."/>
        </authorList>
    </citation>
    <scope>NUCLEOTIDE SEQUENCE [LARGE SCALE GENOMIC DNA]</scope>
    <source>
        <strain evidence="3 4">CGMCC 1.7270</strain>
    </source>
</reference>
<dbReference type="SUPFAM" id="SSF53756">
    <property type="entry name" value="UDP-Glycosyltransferase/glycogen phosphorylase"/>
    <property type="match status" value="1"/>
</dbReference>
<feature type="domain" description="Glycosyl transferase family 1" evidence="2">
    <location>
        <begin position="179"/>
        <end position="324"/>
    </location>
</feature>
<dbReference type="STRING" id="1341154.FCR2A7T_04730"/>
<dbReference type="Proteomes" id="UP000319848">
    <property type="component" value="Unassembled WGS sequence"/>
</dbReference>
<gene>
    <name evidence="3" type="ORF">IP98_01204</name>
</gene>
<evidence type="ECO:0000256" key="1">
    <source>
        <dbReference type="ARBA" id="ARBA00022679"/>
    </source>
</evidence>
<protein>
    <submittedName>
        <fullName evidence="3">Glycosyltransferase involved in cell wall biosynthesis</fullName>
    </submittedName>
</protein>
<proteinExistence type="predicted"/>
<dbReference type="GO" id="GO:0016757">
    <property type="term" value="F:glycosyltransferase activity"/>
    <property type="evidence" value="ECO:0007669"/>
    <property type="project" value="InterPro"/>
</dbReference>
<dbReference type="RefSeq" id="WP_023569653.1">
    <property type="nucleotide sequence ID" value="NZ_AVBI01000001.1"/>
</dbReference>